<feature type="domain" description="Transcription regulator PadR N-terminal" evidence="2">
    <location>
        <begin position="40"/>
        <end position="114"/>
    </location>
</feature>
<dbReference type="InterPro" id="IPR005149">
    <property type="entry name" value="Tscrpt_reg_PadR_N"/>
</dbReference>
<sequence>MNPNACQCEGLRTPRPGALLMRAYLLLSRRECRRAPSSFILEALTGGPLHGYVMAARPRHMADDALRVGAGSLYPALHRLPLRGWVTADCGVSEENRRAKSCTLTPEGRRHLQEESSAWTRRWCSTARPPPRNSSCGAWRPRRRARKRWGRTAAAGRSRSVHQKGAPTGSTLILPLLMLTRSVRMTSSRCSGVSWGTGARNSWRCVSLQRAAATAFFTSRRPWLKAATPCASGSAGGSAPGRRSACRSHPRTRARSRCQNRRLRRGPRRQRGATGGRDSWARFYHQEERPPMGRPGPGPTAGGP</sequence>
<protein>
    <submittedName>
        <fullName evidence="3">PadR family transcriptional regulator</fullName>
    </submittedName>
</protein>
<keyword evidence="4" id="KW-1185">Reference proteome</keyword>
<feature type="compositionally biased region" description="Basic residues" evidence="1">
    <location>
        <begin position="244"/>
        <end position="271"/>
    </location>
</feature>
<gene>
    <name evidence="3" type="ORF">MYMAC_005258</name>
</gene>
<dbReference type="Pfam" id="PF03551">
    <property type="entry name" value="PadR"/>
    <property type="match status" value="1"/>
</dbReference>
<dbReference type="InterPro" id="IPR036388">
    <property type="entry name" value="WH-like_DNA-bd_sf"/>
</dbReference>
<dbReference type="InterPro" id="IPR036390">
    <property type="entry name" value="WH_DNA-bd_sf"/>
</dbReference>
<dbReference type="Proteomes" id="UP000217343">
    <property type="component" value="Chromosome"/>
</dbReference>
<organism evidence="3 4">
    <name type="scientific">Corallococcus macrosporus DSM 14697</name>
    <dbReference type="NCBI Taxonomy" id="1189310"/>
    <lineage>
        <taxon>Bacteria</taxon>
        <taxon>Pseudomonadati</taxon>
        <taxon>Myxococcota</taxon>
        <taxon>Myxococcia</taxon>
        <taxon>Myxococcales</taxon>
        <taxon>Cystobacterineae</taxon>
        <taxon>Myxococcaceae</taxon>
        <taxon>Corallococcus</taxon>
    </lineage>
</organism>
<evidence type="ECO:0000313" key="3">
    <source>
        <dbReference type="EMBL" id="ATB49604.1"/>
    </source>
</evidence>
<dbReference type="EMBL" id="CP022203">
    <property type="protein sequence ID" value="ATB49604.1"/>
    <property type="molecule type" value="Genomic_DNA"/>
</dbReference>
<dbReference type="SUPFAM" id="SSF46785">
    <property type="entry name" value="Winged helix' DNA-binding domain"/>
    <property type="match status" value="1"/>
</dbReference>
<reference evidence="3 4" key="1">
    <citation type="submission" date="2017-06" db="EMBL/GenBank/DDBJ databases">
        <title>Sequencing and comparative analysis of myxobacterial genomes.</title>
        <authorList>
            <person name="Rupp O."/>
            <person name="Goesmann A."/>
            <person name="Sogaard-Andersen L."/>
        </authorList>
    </citation>
    <scope>NUCLEOTIDE SEQUENCE [LARGE SCALE GENOMIC DNA]</scope>
    <source>
        <strain evidence="3 4">DSM 14697</strain>
    </source>
</reference>
<evidence type="ECO:0000256" key="1">
    <source>
        <dbReference type="SAM" id="MobiDB-lite"/>
    </source>
</evidence>
<evidence type="ECO:0000313" key="4">
    <source>
        <dbReference type="Proteomes" id="UP000217343"/>
    </source>
</evidence>
<name>A0A250K0G8_9BACT</name>
<dbReference type="AlphaFoldDB" id="A0A250K0G8"/>
<evidence type="ECO:0000259" key="2">
    <source>
        <dbReference type="Pfam" id="PF03551"/>
    </source>
</evidence>
<dbReference type="PANTHER" id="PTHR33169">
    <property type="entry name" value="PADR-FAMILY TRANSCRIPTIONAL REGULATOR"/>
    <property type="match status" value="1"/>
</dbReference>
<accession>A0A250K0G8</accession>
<proteinExistence type="predicted"/>
<dbReference type="PANTHER" id="PTHR33169:SF14">
    <property type="entry name" value="TRANSCRIPTIONAL REGULATOR RV3488"/>
    <property type="match status" value="1"/>
</dbReference>
<dbReference type="Gene3D" id="1.10.10.10">
    <property type="entry name" value="Winged helix-like DNA-binding domain superfamily/Winged helix DNA-binding domain"/>
    <property type="match status" value="1"/>
</dbReference>
<dbReference type="KEGG" id="mmas:MYMAC_005258"/>
<feature type="region of interest" description="Disordered" evidence="1">
    <location>
        <begin position="229"/>
        <end position="304"/>
    </location>
</feature>
<dbReference type="InterPro" id="IPR052509">
    <property type="entry name" value="Metal_resp_DNA-bind_regulator"/>
</dbReference>